<feature type="non-terminal residue" evidence="1">
    <location>
        <position position="1"/>
    </location>
</feature>
<organism evidence="1 2">
    <name type="scientific">Colletotrichum tofieldiae</name>
    <dbReference type="NCBI Taxonomy" id="708197"/>
    <lineage>
        <taxon>Eukaryota</taxon>
        <taxon>Fungi</taxon>
        <taxon>Dikarya</taxon>
        <taxon>Ascomycota</taxon>
        <taxon>Pezizomycotina</taxon>
        <taxon>Sordariomycetes</taxon>
        <taxon>Hypocreomycetidae</taxon>
        <taxon>Glomerellales</taxon>
        <taxon>Glomerellaceae</taxon>
        <taxon>Colletotrichum</taxon>
        <taxon>Colletotrichum spaethianum species complex</taxon>
    </lineage>
</organism>
<evidence type="ECO:0000313" key="1">
    <source>
        <dbReference type="EMBL" id="KZL70456.1"/>
    </source>
</evidence>
<dbReference type="Proteomes" id="UP000076552">
    <property type="component" value="Unassembled WGS sequence"/>
</dbReference>
<dbReference type="AlphaFoldDB" id="A0A161WHN7"/>
<evidence type="ECO:0000313" key="2">
    <source>
        <dbReference type="Proteomes" id="UP000076552"/>
    </source>
</evidence>
<reference evidence="1 2" key="1">
    <citation type="submission" date="2015-06" db="EMBL/GenBank/DDBJ databases">
        <title>Survival trade-offs in plant roots during colonization by closely related pathogenic and mutualistic fungi.</title>
        <authorList>
            <person name="Hacquard S."/>
            <person name="Kracher B."/>
            <person name="Hiruma K."/>
            <person name="Weinman A."/>
            <person name="Muench P."/>
            <person name="Garrido Oter R."/>
            <person name="Ver Loren van Themaat E."/>
            <person name="Dallerey J.-F."/>
            <person name="Damm U."/>
            <person name="Henrissat B."/>
            <person name="Lespinet O."/>
            <person name="Thon M."/>
            <person name="Kemen E."/>
            <person name="McHardy A.C."/>
            <person name="Schulze-Lefert P."/>
            <person name="O'Connell R.J."/>
        </authorList>
    </citation>
    <scope>NUCLEOTIDE SEQUENCE [LARGE SCALE GENOMIC DNA]</scope>
    <source>
        <strain evidence="1 2">0861</strain>
    </source>
</reference>
<keyword evidence="2" id="KW-1185">Reference proteome</keyword>
<accession>A0A161WHN7</accession>
<dbReference type="EMBL" id="LFIV01000089">
    <property type="protein sequence ID" value="KZL70456.1"/>
    <property type="molecule type" value="Genomic_DNA"/>
</dbReference>
<protein>
    <submittedName>
        <fullName evidence="1">Uncharacterized protein</fullName>
    </submittedName>
</protein>
<gene>
    <name evidence="1" type="ORF">CT0861_07141</name>
</gene>
<comment type="caution">
    <text evidence="1">The sequence shown here is derived from an EMBL/GenBank/DDBJ whole genome shotgun (WGS) entry which is preliminary data.</text>
</comment>
<sequence length="204" mass="22095">LQDNSVVLSPCSQHGTAPGVYHVKHDRGDHLFTHQHPPAEGGFTPYVGTCVLEATCSAEEETVVCTIFIDPLMSKTQSSRAWQSIRMRPPMDRRPKVVGGAGTMQQLIQTTGMNRDAQRRGSGMAGWVPVSGADSDGGDEPGVVRFGRLSRRLPGTKDIAGRPPTFLSGPLLLFFRHAMDDHYTAVPPKSFSGAQLRSWSPSAL</sequence>
<proteinExistence type="predicted"/>
<name>A0A161WHN7_9PEZI</name>